<dbReference type="AlphaFoldDB" id="A0A0M3K4G8"/>
<feature type="domain" description="OBG-type G" evidence="3">
    <location>
        <begin position="130"/>
        <end position="351"/>
    </location>
</feature>
<dbReference type="WBParaSite" id="ASIM_0001585901-mRNA-1">
    <property type="protein sequence ID" value="ASIM_0001585901-mRNA-1"/>
    <property type="gene ID" value="ASIM_0001585901"/>
</dbReference>
<dbReference type="Proteomes" id="UP000267096">
    <property type="component" value="Unassembled WGS sequence"/>
</dbReference>
<name>A0A0M3K4G8_ANISI</name>
<dbReference type="InterPro" id="IPR036726">
    <property type="entry name" value="GTP1_OBG_dom_sf"/>
</dbReference>
<dbReference type="PANTHER" id="PTHR11702">
    <property type="entry name" value="DEVELOPMENTALLY REGULATED GTP-BINDING PROTEIN-RELATED"/>
    <property type="match status" value="1"/>
</dbReference>
<reference evidence="5 6" key="2">
    <citation type="submission" date="2018-11" db="EMBL/GenBank/DDBJ databases">
        <authorList>
            <consortium name="Pathogen Informatics"/>
        </authorList>
    </citation>
    <scope>NUCLEOTIDE SEQUENCE [LARGE SCALE GENOMIC DNA]</scope>
</reference>
<dbReference type="EMBL" id="UYRR01032216">
    <property type="protein sequence ID" value="VDK54663.1"/>
    <property type="molecule type" value="Genomic_DNA"/>
</dbReference>
<dbReference type="Gene3D" id="2.70.210.12">
    <property type="entry name" value="GTP1/OBG domain"/>
    <property type="match status" value="1"/>
</dbReference>
<dbReference type="SUPFAM" id="SSF52540">
    <property type="entry name" value="P-loop containing nucleoside triphosphate hydrolases"/>
    <property type="match status" value="1"/>
</dbReference>
<keyword evidence="1" id="KW-0547">Nucleotide-binding</keyword>
<dbReference type="PRINTS" id="PR00326">
    <property type="entry name" value="GTP1OBG"/>
</dbReference>
<dbReference type="InterPro" id="IPR031167">
    <property type="entry name" value="G_OBG"/>
</dbReference>
<dbReference type="Pfam" id="PF01018">
    <property type="entry name" value="GTP1_OBG"/>
    <property type="match status" value="1"/>
</dbReference>
<accession>A0A0M3K4G8</accession>
<dbReference type="SUPFAM" id="SSF82051">
    <property type="entry name" value="Obg GTP-binding protein N-terminal domain"/>
    <property type="match status" value="1"/>
</dbReference>
<dbReference type="InterPro" id="IPR027417">
    <property type="entry name" value="P-loop_NTPase"/>
</dbReference>
<dbReference type="InterPro" id="IPR006169">
    <property type="entry name" value="GTP1_OBG_dom"/>
</dbReference>
<dbReference type="PROSITE" id="PS51710">
    <property type="entry name" value="G_OBG"/>
    <property type="match status" value="1"/>
</dbReference>
<evidence type="ECO:0000313" key="5">
    <source>
        <dbReference type="EMBL" id="VDK54663.1"/>
    </source>
</evidence>
<dbReference type="PROSITE" id="PS51883">
    <property type="entry name" value="OBG"/>
    <property type="match status" value="1"/>
</dbReference>
<evidence type="ECO:0000313" key="6">
    <source>
        <dbReference type="Proteomes" id="UP000267096"/>
    </source>
</evidence>
<evidence type="ECO:0000313" key="7">
    <source>
        <dbReference type="WBParaSite" id="ASIM_0001585901-mRNA-1"/>
    </source>
</evidence>
<dbReference type="OrthoDB" id="10255148at2759"/>
<proteinExistence type="predicted"/>
<keyword evidence="6" id="KW-1185">Reference proteome</keyword>
<dbReference type="Gene3D" id="3.40.50.300">
    <property type="entry name" value="P-loop containing nucleotide triphosphate hydrolases"/>
    <property type="match status" value="1"/>
</dbReference>
<evidence type="ECO:0000259" key="4">
    <source>
        <dbReference type="PROSITE" id="PS51883"/>
    </source>
</evidence>
<sequence length="371" mass="41500">MLLLGNIMIQSFRYNGIGGDGGDVYMVGRPNFNFRQMRKELGGNKRIQAGNGENALYTKLVAKRGEDAEIHVPVGIEAIDPETNILIARCKRAFHRYLIARGGQGGCADNHYQGRRGDRIMIEFHLKLRPNIGLIGFPNAGKSTLMKALIPEKKTIKIASYPFTTVKPQLCYIRRFNNGNNDGTQSSSLSDAHSTQDYTDEFSLSIADLPGIIEGASSNRGRGLSFLKHLDHSDMLLMVVDVTGFKLDASPTEPFRSALETVALLNIELERYNPYLTQKPTVLAINKIDLPDGEEKARRLVDVLRSTNWPEAVDKELRPQRPLLFDALIPVAAKERRIADLNSKLRSIYLTLHHLRDPFSETCNNLNSKLV</sequence>
<reference evidence="7" key="1">
    <citation type="submission" date="2017-02" db="UniProtKB">
        <authorList>
            <consortium name="WormBaseParasite"/>
        </authorList>
    </citation>
    <scope>IDENTIFICATION</scope>
</reference>
<dbReference type="GO" id="GO:0005739">
    <property type="term" value="C:mitochondrion"/>
    <property type="evidence" value="ECO:0007669"/>
    <property type="project" value="TreeGrafter"/>
</dbReference>
<feature type="domain" description="Obg" evidence="4">
    <location>
        <begin position="1"/>
        <end position="129"/>
    </location>
</feature>
<evidence type="ECO:0000256" key="2">
    <source>
        <dbReference type="ARBA" id="ARBA00023134"/>
    </source>
</evidence>
<gene>
    <name evidence="5" type="ORF">ASIM_LOCUS15266</name>
</gene>
<dbReference type="InterPro" id="IPR045086">
    <property type="entry name" value="OBG_GTPase"/>
</dbReference>
<dbReference type="InterPro" id="IPR006073">
    <property type="entry name" value="GTP-bd"/>
</dbReference>
<evidence type="ECO:0000259" key="3">
    <source>
        <dbReference type="PROSITE" id="PS51710"/>
    </source>
</evidence>
<dbReference type="GO" id="GO:0005525">
    <property type="term" value="F:GTP binding"/>
    <property type="evidence" value="ECO:0007669"/>
    <property type="project" value="UniProtKB-KW"/>
</dbReference>
<dbReference type="GO" id="GO:0042254">
    <property type="term" value="P:ribosome biogenesis"/>
    <property type="evidence" value="ECO:0007669"/>
    <property type="project" value="UniProtKB-UniRule"/>
</dbReference>
<keyword evidence="2" id="KW-0342">GTP-binding</keyword>
<dbReference type="Pfam" id="PF01926">
    <property type="entry name" value="MMR_HSR1"/>
    <property type="match status" value="1"/>
</dbReference>
<evidence type="ECO:0000256" key="1">
    <source>
        <dbReference type="ARBA" id="ARBA00022741"/>
    </source>
</evidence>
<organism evidence="7">
    <name type="scientific">Anisakis simplex</name>
    <name type="common">Herring worm</name>
    <dbReference type="NCBI Taxonomy" id="6269"/>
    <lineage>
        <taxon>Eukaryota</taxon>
        <taxon>Metazoa</taxon>
        <taxon>Ecdysozoa</taxon>
        <taxon>Nematoda</taxon>
        <taxon>Chromadorea</taxon>
        <taxon>Rhabditida</taxon>
        <taxon>Spirurina</taxon>
        <taxon>Ascaridomorpha</taxon>
        <taxon>Ascaridoidea</taxon>
        <taxon>Anisakidae</taxon>
        <taxon>Anisakis</taxon>
        <taxon>Anisakis simplex complex</taxon>
    </lineage>
</organism>
<dbReference type="GO" id="GO:0003924">
    <property type="term" value="F:GTPase activity"/>
    <property type="evidence" value="ECO:0007669"/>
    <property type="project" value="InterPro"/>
</dbReference>
<protein>
    <submittedName>
        <fullName evidence="7">GTP-binding protein 10 (inferred by orthology to a human protein)</fullName>
    </submittedName>
</protein>
<dbReference type="PANTHER" id="PTHR11702:SF43">
    <property type="entry name" value="GTP-BINDING PROTEIN 10"/>
    <property type="match status" value="1"/>
</dbReference>